<organism evidence="2 3">
    <name type="scientific">Puccinia striiformis</name>
    <dbReference type="NCBI Taxonomy" id="27350"/>
    <lineage>
        <taxon>Eukaryota</taxon>
        <taxon>Fungi</taxon>
        <taxon>Dikarya</taxon>
        <taxon>Basidiomycota</taxon>
        <taxon>Pucciniomycotina</taxon>
        <taxon>Pucciniomycetes</taxon>
        <taxon>Pucciniales</taxon>
        <taxon>Pucciniaceae</taxon>
        <taxon>Puccinia</taxon>
    </lineage>
</organism>
<reference evidence="3" key="2">
    <citation type="journal article" date="2018" name="BMC Genomics">
        <title>Genomic insights into host adaptation between the wheat stripe rust pathogen (Puccinia striiformis f. sp. tritici) and the barley stripe rust pathogen (Puccinia striiformis f. sp. hordei).</title>
        <authorList>
            <person name="Xia C."/>
            <person name="Wang M."/>
            <person name="Yin C."/>
            <person name="Cornejo O.E."/>
            <person name="Hulbert S.H."/>
            <person name="Chen X."/>
        </authorList>
    </citation>
    <scope>NUCLEOTIDE SEQUENCE [LARGE SCALE GENOMIC DNA]</scope>
    <source>
        <strain evidence="3">93TX-2</strain>
    </source>
</reference>
<dbReference type="VEuPathDB" id="FungiDB:PSTT_00598"/>
<evidence type="ECO:0000259" key="1">
    <source>
        <dbReference type="Pfam" id="PF00551"/>
    </source>
</evidence>
<keyword evidence="3" id="KW-1185">Reference proteome</keyword>
<dbReference type="Proteomes" id="UP000238274">
    <property type="component" value="Unassembled WGS sequence"/>
</dbReference>
<protein>
    <recommendedName>
        <fullName evidence="1">Formyl transferase N-terminal domain-containing protein</fullName>
    </recommendedName>
</protein>
<dbReference type="InterPro" id="IPR036477">
    <property type="entry name" value="Formyl_transf_N_sf"/>
</dbReference>
<accession>A0A2S4VX50</accession>
<proteinExistence type="predicted"/>
<name>A0A2S4VX50_9BASI</name>
<gene>
    <name evidence="2" type="ORF">PSHT_07531</name>
</gene>
<dbReference type="PANTHER" id="PTHR11138:SF5">
    <property type="entry name" value="METHIONYL-TRNA FORMYLTRANSFERASE, MITOCHONDRIAL"/>
    <property type="match status" value="1"/>
</dbReference>
<dbReference type="AlphaFoldDB" id="A0A2S4VX50"/>
<dbReference type="OrthoDB" id="10268103at2759"/>
<dbReference type="VEuPathDB" id="FungiDB:PSHT_07531"/>
<dbReference type="Pfam" id="PF00551">
    <property type="entry name" value="Formyl_trans_N"/>
    <property type="match status" value="1"/>
</dbReference>
<dbReference type="InterPro" id="IPR002376">
    <property type="entry name" value="Formyl_transf_N"/>
</dbReference>
<sequence length="368" mass="41508">MARILFFGSDTFSTLVLDQLIRLNPALAIHSVIPGGVKTGRSLRNIHTPALQAFVEKNNIPHLTLPRTTDPLKDYRIPDEFNTPSDEDPILISASFPYWIPGSISRLFKPLKAINVHPSILPLYRGAAPIQWQLAHYHRPLGVSIQALNHSSLASSFDTGKILVQKTLDHFPLGSDYEKAEIKLANLSAEMLTELIPNINTYIDKANDQDHSKATYAPKISAQDLLIQPTWTYAEIMGRYLGMNHHYPPSISINSEIYQLTIDKITSTIIDRPINLTNHNRTRTLHEGQITPGELLYEKKLKRVLLVTGDKRVVLIRAAKVMKPGGKGWLTVDPWWDRLFNISKNPYKSLKTFRVFIDDTTTTTTTTS</sequence>
<dbReference type="GO" id="GO:0005739">
    <property type="term" value="C:mitochondrion"/>
    <property type="evidence" value="ECO:0007669"/>
    <property type="project" value="TreeGrafter"/>
</dbReference>
<dbReference type="EMBL" id="PKSM01000093">
    <property type="protein sequence ID" value="POW14059.1"/>
    <property type="molecule type" value="Genomic_DNA"/>
</dbReference>
<dbReference type="Gene3D" id="3.40.50.12230">
    <property type="match status" value="1"/>
</dbReference>
<reference evidence="2 3" key="1">
    <citation type="submission" date="2017-12" db="EMBL/GenBank/DDBJ databases">
        <title>Gene loss provides genomic basis for host adaptation in cereal stripe rust fungi.</title>
        <authorList>
            <person name="Xia C."/>
        </authorList>
    </citation>
    <scope>NUCLEOTIDE SEQUENCE [LARGE SCALE GENOMIC DNA]</scope>
    <source>
        <strain evidence="2 3">93TX-2</strain>
    </source>
</reference>
<evidence type="ECO:0000313" key="2">
    <source>
        <dbReference type="EMBL" id="POW14059.1"/>
    </source>
</evidence>
<dbReference type="SUPFAM" id="SSF53328">
    <property type="entry name" value="Formyltransferase"/>
    <property type="match status" value="1"/>
</dbReference>
<evidence type="ECO:0000313" key="3">
    <source>
        <dbReference type="Proteomes" id="UP000238274"/>
    </source>
</evidence>
<reference evidence="3" key="3">
    <citation type="journal article" date="2018" name="Mol. Plant Microbe Interact.">
        <title>Genome sequence resources for the wheat stripe rust pathogen (Puccinia striiformis f. sp. tritici) and the barley stripe rust pathogen (Puccinia striiformis f. sp. hordei).</title>
        <authorList>
            <person name="Xia C."/>
            <person name="Wang M."/>
            <person name="Yin C."/>
            <person name="Cornejo O.E."/>
            <person name="Hulbert S.H."/>
            <person name="Chen X."/>
        </authorList>
    </citation>
    <scope>NUCLEOTIDE SEQUENCE [LARGE SCALE GENOMIC DNA]</scope>
    <source>
        <strain evidence="3">93TX-2</strain>
    </source>
</reference>
<dbReference type="GO" id="GO:0004479">
    <property type="term" value="F:methionyl-tRNA formyltransferase activity"/>
    <property type="evidence" value="ECO:0007669"/>
    <property type="project" value="TreeGrafter"/>
</dbReference>
<comment type="caution">
    <text evidence="2">The sequence shown here is derived from an EMBL/GenBank/DDBJ whole genome shotgun (WGS) entry which is preliminary data.</text>
</comment>
<dbReference type="PANTHER" id="PTHR11138">
    <property type="entry name" value="METHIONYL-TRNA FORMYLTRANSFERASE"/>
    <property type="match status" value="1"/>
</dbReference>
<feature type="domain" description="Formyl transferase N-terminal" evidence="1">
    <location>
        <begin position="90"/>
        <end position="194"/>
    </location>
</feature>